<gene>
    <name evidence="1" type="ORF">MiAbB_03988</name>
</gene>
<dbReference type="SUPFAM" id="SSF51197">
    <property type="entry name" value="Clavaminate synthase-like"/>
    <property type="match status" value="1"/>
</dbReference>
<accession>A0A402DIL5</accession>
<dbReference type="Pfam" id="PF05721">
    <property type="entry name" value="PhyH"/>
    <property type="match status" value="1"/>
</dbReference>
<dbReference type="GO" id="GO:0016706">
    <property type="term" value="F:2-oxoglutarate-dependent dioxygenase activity"/>
    <property type="evidence" value="ECO:0007669"/>
    <property type="project" value="UniProtKB-ARBA"/>
</dbReference>
<dbReference type="PANTHER" id="PTHR20883:SF46">
    <property type="entry name" value="PHYTANOYL-COA HYDROXYLASE"/>
    <property type="match status" value="1"/>
</dbReference>
<evidence type="ECO:0000313" key="1">
    <source>
        <dbReference type="EMBL" id="GCE62044.1"/>
    </source>
</evidence>
<evidence type="ECO:0000313" key="2">
    <source>
        <dbReference type="Proteomes" id="UP000289660"/>
    </source>
</evidence>
<dbReference type="RefSeq" id="WP_130758173.1">
    <property type="nucleotide sequence ID" value="NZ_BIFY01000102.1"/>
</dbReference>
<dbReference type="InterPro" id="IPR008775">
    <property type="entry name" value="Phytyl_CoA_dOase-like"/>
</dbReference>
<dbReference type="EMBL" id="BIFY01000102">
    <property type="protein sequence ID" value="GCE62044.1"/>
    <property type="molecule type" value="Genomic_DNA"/>
</dbReference>
<dbReference type="Gene3D" id="2.60.120.620">
    <property type="entry name" value="q2cbj1_9rhob like domain"/>
    <property type="match status" value="1"/>
</dbReference>
<organism evidence="1 2">
    <name type="scientific">Microcystis aeruginosa NIES-4285</name>
    <dbReference type="NCBI Taxonomy" id="2497681"/>
    <lineage>
        <taxon>Bacteria</taxon>
        <taxon>Bacillati</taxon>
        <taxon>Cyanobacteriota</taxon>
        <taxon>Cyanophyceae</taxon>
        <taxon>Oscillatoriophycideae</taxon>
        <taxon>Chroococcales</taxon>
        <taxon>Microcystaceae</taxon>
        <taxon>Microcystis</taxon>
    </lineage>
</organism>
<comment type="caution">
    <text evidence="1">The sequence shown here is derived from an EMBL/GenBank/DDBJ whole genome shotgun (WGS) entry which is preliminary data.</text>
</comment>
<dbReference type="GO" id="GO:0005506">
    <property type="term" value="F:iron ion binding"/>
    <property type="evidence" value="ECO:0007669"/>
    <property type="project" value="UniProtKB-ARBA"/>
</dbReference>
<dbReference type="Proteomes" id="UP000289660">
    <property type="component" value="Unassembled WGS sequence"/>
</dbReference>
<reference evidence="2" key="1">
    <citation type="submission" date="2018-12" db="EMBL/GenBank/DDBJ databases">
        <title>Genome sequence of Microcystis aeruginosa NIES-4285.</title>
        <authorList>
            <person name="Tanabe Y."/>
        </authorList>
    </citation>
    <scope>NUCLEOTIDE SEQUENCE [LARGE SCALE GENOMIC DNA]</scope>
    <source>
        <strain evidence="2">NIES-4285</strain>
    </source>
</reference>
<name>A0A402DIL5_MICAE</name>
<dbReference type="AlphaFoldDB" id="A0A402DIL5"/>
<sequence length="276" mass="31931">MNQLLNNKKLQQALEKDGYTIIDFLNEYEIKTLLDLYHELPHEIKSSFGASLMSQNINYRQLVNQKIKKILGEKTEKLFGFHRLSFWGFVFKKCKAIDSEVPIHQDPSFIDETKSNSYGIWCPLTDVNKFNGCLQLVKGSHKLNSKPRGLASAHDFPYENLLSLIRKEYLTDIPMSAGQALIYDVRMFHSSPANKTTKERVAIIGQLIPKDSIMRYYHWDLQNNKYLEIFEVDDEFYTRVILGVKPEGLTSLGFIDREFEPLNAEDLASKLNNEVI</sequence>
<evidence type="ECO:0008006" key="3">
    <source>
        <dbReference type="Google" id="ProtNLM"/>
    </source>
</evidence>
<protein>
    <recommendedName>
        <fullName evidence="3">Kanamycin B dioxygenase</fullName>
    </recommendedName>
</protein>
<dbReference type="PANTHER" id="PTHR20883">
    <property type="entry name" value="PHYTANOYL-COA DIOXYGENASE DOMAIN CONTAINING 1"/>
    <property type="match status" value="1"/>
</dbReference>
<proteinExistence type="predicted"/>